<keyword evidence="2" id="KW-1185">Reference proteome</keyword>
<accession>A0A8J2JUE7</accession>
<comment type="caution">
    <text evidence="1">The sequence shown here is derived from an EMBL/GenBank/DDBJ whole genome shotgun (WGS) entry which is preliminary data.</text>
</comment>
<feature type="non-terminal residue" evidence="1">
    <location>
        <position position="1"/>
    </location>
</feature>
<reference evidence="1" key="1">
    <citation type="submission" date="2021-06" db="EMBL/GenBank/DDBJ databases">
        <authorList>
            <person name="Hodson N. C."/>
            <person name="Mongue J. A."/>
            <person name="Jaron S. K."/>
        </authorList>
    </citation>
    <scope>NUCLEOTIDE SEQUENCE</scope>
</reference>
<dbReference type="Proteomes" id="UP000708208">
    <property type="component" value="Unassembled WGS sequence"/>
</dbReference>
<sequence length="108" mass="12294">VEEFTSGGTFKDKQQLQRKMHLSCEPYVTVTIRETELSYFLTTGAWRQIAGSSIPRTIARVVLESFHRVKVFTLSGKGLIKRCKENETPDSEIRVELNPRKAIPPESV</sequence>
<proteinExistence type="predicted"/>
<organism evidence="1 2">
    <name type="scientific">Allacma fusca</name>
    <dbReference type="NCBI Taxonomy" id="39272"/>
    <lineage>
        <taxon>Eukaryota</taxon>
        <taxon>Metazoa</taxon>
        <taxon>Ecdysozoa</taxon>
        <taxon>Arthropoda</taxon>
        <taxon>Hexapoda</taxon>
        <taxon>Collembola</taxon>
        <taxon>Symphypleona</taxon>
        <taxon>Sminthuridae</taxon>
        <taxon>Allacma</taxon>
    </lineage>
</organism>
<name>A0A8J2JUE7_9HEXA</name>
<dbReference type="EMBL" id="CAJVCH010084862">
    <property type="protein sequence ID" value="CAG7721964.1"/>
    <property type="molecule type" value="Genomic_DNA"/>
</dbReference>
<dbReference type="AlphaFoldDB" id="A0A8J2JUE7"/>
<gene>
    <name evidence="1" type="ORF">AFUS01_LOCUS11147</name>
</gene>
<evidence type="ECO:0000313" key="2">
    <source>
        <dbReference type="Proteomes" id="UP000708208"/>
    </source>
</evidence>
<protein>
    <submittedName>
        <fullName evidence="1">Uncharacterized protein</fullName>
    </submittedName>
</protein>
<evidence type="ECO:0000313" key="1">
    <source>
        <dbReference type="EMBL" id="CAG7721964.1"/>
    </source>
</evidence>